<protein>
    <submittedName>
        <fullName evidence="4">Anti-sigma regulatory factor (Ser/Thr protein kinase)</fullName>
    </submittedName>
</protein>
<dbReference type="Proteomes" id="UP000539313">
    <property type="component" value="Unassembled WGS sequence"/>
</dbReference>
<proteinExistence type="predicted"/>
<dbReference type="GO" id="GO:0004674">
    <property type="term" value="F:protein serine/threonine kinase activity"/>
    <property type="evidence" value="ECO:0007669"/>
    <property type="project" value="UniProtKB-KW"/>
</dbReference>
<dbReference type="InterPro" id="IPR003594">
    <property type="entry name" value="HATPase_dom"/>
</dbReference>
<feature type="region of interest" description="Disordered" evidence="2">
    <location>
        <begin position="106"/>
        <end position="125"/>
    </location>
</feature>
<evidence type="ECO:0000313" key="5">
    <source>
        <dbReference type="Proteomes" id="UP000539313"/>
    </source>
</evidence>
<evidence type="ECO:0000259" key="3">
    <source>
        <dbReference type="Pfam" id="PF13581"/>
    </source>
</evidence>
<reference evidence="4 5" key="1">
    <citation type="submission" date="2020-08" db="EMBL/GenBank/DDBJ databases">
        <title>Sequencing the genomes of 1000 actinobacteria strains.</title>
        <authorList>
            <person name="Klenk H.-P."/>
        </authorList>
    </citation>
    <scope>NUCLEOTIDE SEQUENCE [LARGE SCALE GENOMIC DNA]</scope>
    <source>
        <strain evidence="4 5">DSM 45823</strain>
    </source>
</reference>
<keyword evidence="5" id="KW-1185">Reference proteome</keyword>
<feature type="domain" description="Histidine kinase/HSP90-like ATPase" evidence="3">
    <location>
        <begin position="47"/>
        <end position="157"/>
    </location>
</feature>
<keyword evidence="1" id="KW-0723">Serine/threonine-protein kinase</keyword>
<dbReference type="RefSeq" id="WP_182706783.1">
    <property type="nucleotide sequence ID" value="NZ_JACJII010000001.1"/>
</dbReference>
<dbReference type="PANTHER" id="PTHR35526">
    <property type="entry name" value="ANTI-SIGMA-F FACTOR RSBW-RELATED"/>
    <property type="match status" value="1"/>
</dbReference>
<dbReference type="SUPFAM" id="SSF55874">
    <property type="entry name" value="ATPase domain of HSP90 chaperone/DNA topoisomerase II/histidine kinase"/>
    <property type="match status" value="1"/>
</dbReference>
<keyword evidence="1" id="KW-0418">Kinase</keyword>
<dbReference type="AlphaFoldDB" id="A0A7W3N1A0"/>
<keyword evidence="1" id="KW-0808">Transferase</keyword>
<evidence type="ECO:0000256" key="2">
    <source>
        <dbReference type="SAM" id="MobiDB-lite"/>
    </source>
</evidence>
<evidence type="ECO:0000256" key="1">
    <source>
        <dbReference type="ARBA" id="ARBA00022527"/>
    </source>
</evidence>
<gene>
    <name evidence="4" type="ORF">HNR21_004560</name>
</gene>
<dbReference type="Gene3D" id="3.30.565.10">
    <property type="entry name" value="Histidine kinase-like ATPase, C-terminal domain"/>
    <property type="match status" value="1"/>
</dbReference>
<dbReference type="CDD" id="cd16936">
    <property type="entry name" value="HATPase_RsbW-like"/>
    <property type="match status" value="1"/>
</dbReference>
<sequence>MAIRRLGAEGRSPHGGRAGGPVTGRTAGENGTAGWEASWELGGEVTAAARARALVRRALLLWRVPDPADVEDAVLLVDELVTNAILHGTGEVRLRLRLDGRRLTAEVGDDSPRLPRPRRRPDDQVDWAENGRGLMLVAALADDHGARPNGHGKVVWFGLPLRQAAPGPVTAGGLPVRH</sequence>
<accession>A0A7W3N1A0</accession>
<name>A0A7W3N1A0_9ACTN</name>
<feature type="compositionally biased region" description="Basic and acidic residues" evidence="2">
    <location>
        <begin position="1"/>
        <end position="12"/>
    </location>
</feature>
<evidence type="ECO:0000313" key="4">
    <source>
        <dbReference type="EMBL" id="MBA9005678.1"/>
    </source>
</evidence>
<comment type="caution">
    <text evidence="4">The sequence shown here is derived from an EMBL/GenBank/DDBJ whole genome shotgun (WGS) entry which is preliminary data.</text>
</comment>
<dbReference type="InterPro" id="IPR036890">
    <property type="entry name" value="HATPase_C_sf"/>
</dbReference>
<organism evidence="4 5">
    <name type="scientific">Thermomonospora cellulosilytica</name>
    <dbReference type="NCBI Taxonomy" id="1411118"/>
    <lineage>
        <taxon>Bacteria</taxon>
        <taxon>Bacillati</taxon>
        <taxon>Actinomycetota</taxon>
        <taxon>Actinomycetes</taxon>
        <taxon>Streptosporangiales</taxon>
        <taxon>Thermomonosporaceae</taxon>
        <taxon>Thermomonospora</taxon>
    </lineage>
</organism>
<dbReference type="EMBL" id="JACJII010000001">
    <property type="protein sequence ID" value="MBA9005678.1"/>
    <property type="molecule type" value="Genomic_DNA"/>
</dbReference>
<dbReference type="PANTHER" id="PTHR35526:SF3">
    <property type="entry name" value="ANTI-SIGMA-F FACTOR RSBW"/>
    <property type="match status" value="1"/>
</dbReference>
<feature type="region of interest" description="Disordered" evidence="2">
    <location>
        <begin position="1"/>
        <end position="31"/>
    </location>
</feature>
<dbReference type="Pfam" id="PF13581">
    <property type="entry name" value="HATPase_c_2"/>
    <property type="match status" value="1"/>
</dbReference>
<dbReference type="InterPro" id="IPR050267">
    <property type="entry name" value="Anti-sigma-factor_SerPK"/>
</dbReference>